<evidence type="ECO:0000259" key="1">
    <source>
        <dbReference type="PROSITE" id="PS51186"/>
    </source>
</evidence>
<evidence type="ECO:0000313" key="2">
    <source>
        <dbReference type="EMBL" id="MBM7589773.1"/>
    </source>
</evidence>
<dbReference type="SUPFAM" id="SSF55729">
    <property type="entry name" value="Acyl-CoA N-acyltransferases (Nat)"/>
    <property type="match status" value="1"/>
</dbReference>
<accession>A0A939BRT2</accession>
<dbReference type="Proteomes" id="UP000717624">
    <property type="component" value="Unassembled WGS sequence"/>
</dbReference>
<dbReference type="AlphaFoldDB" id="A0A939BRT2"/>
<reference evidence="2" key="1">
    <citation type="submission" date="2021-01" db="EMBL/GenBank/DDBJ databases">
        <title>Genomic Encyclopedia of Type Strains, Phase IV (KMG-IV): sequencing the most valuable type-strain genomes for metagenomic binning, comparative biology and taxonomic classification.</title>
        <authorList>
            <person name="Goeker M."/>
        </authorList>
    </citation>
    <scope>NUCLEOTIDE SEQUENCE</scope>
    <source>
        <strain evidence="2">DSM 25523</strain>
    </source>
</reference>
<dbReference type="PROSITE" id="PS51186">
    <property type="entry name" value="GNAT"/>
    <property type="match status" value="1"/>
</dbReference>
<proteinExistence type="predicted"/>
<name>A0A939BRT2_9BACL</name>
<dbReference type="GO" id="GO:0016747">
    <property type="term" value="F:acyltransferase activity, transferring groups other than amino-acyl groups"/>
    <property type="evidence" value="ECO:0007669"/>
    <property type="project" value="InterPro"/>
</dbReference>
<keyword evidence="3" id="KW-1185">Reference proteome</keyword>
<gene>
    <name evidence="2" type="ORF">JOD01_001373</name>
</gene>
<protein>
    <submittedName>
        <fullName evidence="2">RimJ/RimL family protein N-acetyltransferase</fullName>
    </submittedName>
</protein>
<dbReference type="InterPro" id="IPR000182">
    <property type="entry name" value="GNAT_dom"/>
</dbReference>
<feature type="domain" description="N-acetyltransferase" evidence="1">
    <location>
        <begin position="10"/>
        <end position="170"/>
    </location>
</feature>
<dbReference type="RefSeq" id="WP_204517491.1">
    <property type="nucleotide sequence ID" value="NZ_BAABIN010000038.1"/>
</dbReference>
<sequence length="170" mass="19277">MNLPLTGERICMTPLTETDLPEALQIYHSNPAYNELRNGSAAFSLNQLEEEYRSLSMLPGSYWLAITLRDDERMIGIGHLRLEQAESQKGWISLLLLAANFQRSGFGREVVKLVEEFVRCQSKTQIHVGVVADHISALLFWGKLGYEQYRQVIAPVGRLTRPVLLLAKHL</sequence>
<comment type="caution">
    <text evidence="2">The sequence shown here is derived from an EMBL/GenBank/DDBJ whole genome shotgun (WGS) entry which is preliminary data.</text>
</comment>
<dbReference type="Gene3D" id="3.40.630.30">
    <property type="match status" value="1"/>
</dbReference>
<dbReference type="Pfam" id="PF13420">
    <property type="entry name" value="Acetyltransf_4"/>
    <property type="match status" value="1"/>
</dbReference>
<organism evidence="2 3">
    <name type="scientific">Brevibacillus fulvus</name>
    <dbReference type="NCBI Taxonomy" id="1125967"/>
    <lineage>
        <taxon>Bacteria</taxon>
        <taxon>Bacillati</taxon>
        <taxon>Bacillota</taxon>
        <taxon>Bacilli</taxon>
        <taxon>Bacillales</taxon>
        <taxon>Paenibacillaceae</taxon>
        <taxon>Brevibacillus</taxon>
    </lineage>
</organism>
<evidence type="ECO:0000313" key="3">
    <source>
        <dbReference type="Proteomes" id="UP000717624"/>
    </source>
</evidence>
<dbReference type="InterPro" id="IPR016181">
    <property type="entry name" value="Acyl_CoA_acyltransferase"/>
</dbReference>
<dbReference type="EMBL" id="JAFBEB010000003">
    <property type="protein sequence ID" value="MBM7589773.1"/>
    <property type="molecule type" value="Genomic_DNA"/>
</dbReference>
<dbReference type="CDD" id="cd04301">
    <property type="entry name" value="NAT_SF"/>
    <property type="match status" value="1"/>
</dbReference>